<dbReference type="GO" id="GO:0005886">
    <property type="term" value="C:plasma membrane"/>
    <property type="evidence" value="ECO:0007669"/>
    <property type="project" value="TreeGrafter"/>
</dbReference>
<name>A0A0K0EV65_STRVS</name>
<evidence type="ECO:0000256" key="12">
    <source>
        <dbReference type="ARBA" id="ARBA00023303"/>
    </source>
</evidence>
<dbReference type="Proteomes" id="UP000035680">
    <property type="component" value="Unassembled WGS sequence"/>
</dbReference>
<evidence type="ECO:0000256" key="13">
    <source>
        <dbReference type="RuleBase" id="RU000679"/>
    </source>
</evidence>
<dbReference type="AlphaFoldDB" id="A0A0K0EV65"/>
<keyword evidence="3 13" id="KW-0813">Transport</keyword>
<dbReference type="PANTHER" id="PTHR11690:SF1">
    <property type="entry name" value="DEGENERIN LIKE"/>
    <property type="match status" value="1"/>
</dbReference>
<evidence type="ECO:0000313" key="16">
    <source>
        <dbReference type="WBParaSite" id="SVE_0041400.1"/>
    </source>
</evidence>
<evidence type="ECO:0000256" key="11">
    <source>
        <dbReference type="ARBA" id="ARBA00023201"/>
    </source>
</evidence>
<reference evidence="15" key="1">
    <citation type="submission" date="2014-07" db="EMBL/GenBank/DDBJ databases">
        <authorList>
            <person name="Martin A.A"/>
            <person name="De Silva N."/>
        </authorList>
    </citation>
    <scope>NUCLEOTIDE SEQUENCE</scope>
</reference>
<organism evidence="15 16">
    <name type="scientific">Strongyloides venezuelensis</name>
    <name type="common">Threadworm</name>
    <dbReference type="NCBI Taxonomy" id="75913"/>
    <lineage>
        <taxon>Eukaryota</taxon>
        <taxon>Metazoa</taxon>
        <taxon>Ecdysozoa</taxon>
        <taxon>Nematoda</taxon>
        <taxon>Chromadorea</taxon>
        <taxon>Rhabditida</taxon>
        <taxon>Tylenchina</taxon>
        <taxon>Panagrolaimomorpha</taxon>
        <taxon>Strongyloidoidea</taxon>
        <taxon>Strongyloididae</taxon>
        <taxon>Strongyloides</taxon>
    </lineage>
</organism>
<evidence type="ECO:0000256" key="14">
    <source>
        <dbReference type="SAM" id="Phobius"/>
    </source>
</evidence>
<dbReference type="InterPro" id="IPR001873">
    <property type="entry name" value="ENaC"/>
</dbReference>
<keyword evidence="10" id="KW-0325">Glycoprotein</keyword>
<keyword evidence="4 13" id="KW-0894">Sodium channel</keyword>
<evidence type="ECO:0000256" key="10">
    <source>
        <dbReference type="ARBA" id="ARBA00023180"/>
    </source>
</evidence>
<reference evidence="16" key="2">
    <citation type="submission" date="2015-08" db="UniProtKB">
        <authorList>
            <consortium name="WormBaseParasite"/>
        </authorList>
    </citation>
    <scope>IDENTIFICATION</scope>
</reference>
<keyword evidence="9 14" id="KW-0472">Membrane</keyword>
<evidence type="ECO:0000256" key="2">
    <source>
        <dbReference type="ARBA" id="ARBA00007193"/>
    </source>
</evidence>
<keyword evidence="6 14" id="KW-1133">Transmembrane helix</keyword>
<dbReference type="Gene3D" id="1.10.287.770">
    <property type="entry name" value="YojJ-like"/>
    <property type="match status" value="1"/>
</dbReference>
<dbReference type="WBParaSite" id="SVE_0041400.1">
    <property type="protein sequence ID" value="SVE_0041400.1"/>
    <property type="gene ID" value="SVE_0041400"/>
</dbReference>
<evidence type="ECO:0000313" key="15">
    <source>
        <dbReference type="Proteomes" id="UP000035680"/>
    </source>
</evidence>
<keyword evidence="12 13" id="KW-0407">Ion channel</keyword>
<keyword evidence="11 13" id="KW-0739">Sodium transport</keyword>
<sequence>MDGKNIKNNNFILKASNINFYGINRFKKENAFFDKSKISLNCDGPRPHTKCRHCSNLWKSELHGLGLLISLKPGVGRMLWFIVILVGFLAAIYLTALVIEEYYSKKTATLIKIQRDNELLYPYVTLCPKSSDTFNITAVRKDIWSFKPALSKKTVDNLIIYALAGSGIDNYGPLISNFNSADMIELEGLMNSWIKQKGSINNLYKFILEDVNFTCKEFLIQCYYGGDDIDCCSVFKPTYVLLRGRCYTLNNFYQRDPDEIGKIGLVIGSLPSAFITNETYQMQLVVYNSNPGPDIGIFPRFYLNALDWNRFRFTQQQYDFLPANVQCNSSPHYNGRSSCFIDHWFEENVYSKDKCIFWYMSYRSPNMTICNPTFVVKNYNDIVPVEIQSIPCLQSCKRHETSIELISRPYNFKLTGIDKDTIPLFRIEMSYTILQTELYKEVITTTVPGFISQVGGHSGLFLGFTIITALQFAVIIIKTFKKKYGIIKNDDLRFIMW</sequence>
<dbReference type="STRING" id="75913.A0A0K0EV65"/>
<comment type="subcellular location">
    <subcellularLocation>
        <location evidence="1">Membrane</location>
        <topology evidence="1">Multi-pass membrane protein</topology>
    </subcellularLocation>
</comment>
<evidence type="ECO:0000256" key="3">
    <source>
        <dbReference type="ARBA" id="ARBA00022448"/>
    </source>
</evidence>
<evidence type="ECO:0000256" key="9">
    <source>
        <dbReference type="ARBA" id="ARBA00023136"/>
    </source>
</evidence>
<feature type="transmembrane region" description="Helical" evidence="14">
    <location>
        <begin position="460"/>
        <end position="480"/>
    </location>
</feature>
<evidence type="ECO:0000256" key="6">
    <source>
        <dbReference type="ARBA" id="ARBA00022989"/>
    </source>
</evidence>
<evidence type="ECO:0000256" key="7">
    <source>
        <dbReference type="ARBA" id="ARBA00023053"/>
    </source>
</evidence>
<accession>A0A0K0EV65</accession>
<dbReference type="PRINTS" id="PR01078">
    <property type="entry name" value="AMINACHANNEL"/>
</dbReference>
<protein>
    <submittedName>
        <fullName evidence="16">Acid-sensing ion channel 1-like</fullName>
    </submittedName>
</protein>
<keyword evidence="8 13" id="KW-0406">Ion transport</keyword>
<keyword evidence="7" id="KW-0915">Sodium</keyword>
<evidence type="ECO:0000256" key="1">
    <source>
        <dbReference type="ARBA" id="ARBA00004141"/>
    </source>
</evidence>
<proteinExistence type="inferred from homology"/>
<dbReference type="PANTHER" id="PTHR11690">
    <property type="entry name" value="AMILORIDE-SENSITIVE SODIUM CHANNEL-RELATED"/>
    <property type="match status" value="1"/>
</dbReference>
<evidence type="ECO:0000256" key="8">
    <source>
        <dbReference type="ARBA" id="ARBA00023065"/>
    </source>
</evidence>
<evidence type="ECO:0000256" key="5">
    <source>
        <dbReference type="ARBA" id="ARBA00022692"/>
    </source>
</evidence>
<keyword evidence="5 13" id="KW-0812">Transmembrane</keyword>
<keyword evidence="15" id="KW-1185">Reference proteome</keyword>
<feature type="transmembrane region" description="Helical" evidence="14">
    <location>
        <begin position="78"/>
        <end position="99"/>
    </location>
</feature>
<comment type="similarity">
    <text evidence="2 13">Belongs to the amiloride-sensitive sodium channel (TC 1.A.6) family.</text>
</comment>
<dbReference type="GO" id="GO:0015280">
    <property type="term" value="F:ligand-gated sodium channel activity"/>
    <property type="evidence" value="ECO:0007669"/>
    <property type="project" value="TreeGrafter"/>
</dbReference>
<dbReference type="Pfam" id="PF00858">
    <property type="entry name" value="ASC"/>
    <property type="match status" value="1"/>
</dbReference>
<dbReference type="Gene3D" id="2.60.470.10">
    <property type="entry name" value="Acid-sensing ion channels like domains"/>
    <property type="match status" value="1"/>
</dbReference>
<evidence type="ECO:0000256" key="4">
    <source>
        <dbReference type="ARBA" id="ARBA00022461"/>
    </source>
</evidence>